<comment type="caution">
    <text evidence="4">The sequence shown here is derived from an EMBL/GenBank/DDBJ whole genome shotgun (WGS) entry which is preliminary data.</text>
</comment>
<keyword evidence="2" id="KW-0732">Signal</keyword>
<feature type="compositionally biased region" description="Low complexity" evidence="1">
    <location>
        <begin position="26"/>
        <end position="35"/>
    </location>
</feature>
<feature type="compositionally biased region" description="Polar residues" evidence="1">
    <location>
        <begin position="128"/>
        <end position="156"/>
    </location>
</feature>
<name>A0A072NTW3_SCHAZ</name>
<evidence type="ECO:0000259" key="3">
    <source>
        <dbReference type="Pfam" id="PF14478"/>
    </source>
</evidence>
<dbReference type="PROSITE" id="PS51257">
    <property type="entry name" value="PROKAR_LIPOPROTEIN"/>
    <property type="match status" value="1"/>
</dbReference>
<dbReference type="AlphaFoldDB" id="A0A072NTW3"/>
<gene>
    <name evidence="4" type="ORF">M670_04077</name>
</gene>
<evidence type="ECO:0000313" key="5">
    <source>
        <dbReference type="Proteomes" id="UP000027936"/>
    </source>
</evidence>
<feature type="signal peptide" evidence="2">
    <location>
        <begin position="1"/>
        <end position="26"/>
    </location>
</feature>
<feature type="compositionally biased region" description="Basic and acidic residues" evidence="1">
    <location>
        <begin position="117"/>
        <end position="127"/>
    </location>
</feature>
<evidence type="ECO:0000256" key="1">
    <source>
        <dbReference type="SAM" id="MobiDB-lite"/>
    </source>
</evidence>
<dbReference type="Gene3D" id="2.170.130.30">
    <property type="match status" value="1"/>
</dbReference>
<dbReference type="PATRIC" id="fig|1348973.3.peg.3962"/>
<protein>
    <recommendedName>
        <fullName evidence="3">Transcobalamin-like C-terminal domain-containing protein</fullName>
    </recommendedName>
</protein>
<evidence type="ECO:0000313" key="4">
    <source>
        <dbReference type="EMBL" id="KEF36660.1"/>
    </source>
</evidence>
<feature type="chain" id="PRO_5039144617" description="Transcobalamin-like C-terminal domain-containing protein" evidence="2">
    <location>
        <begin position="27"/>
        <end position="270"/>
    </location>
</feature>
<dbReference type="Pfam" id="PF14478">
    <property type="entry name" value="DUF4430"/>
    <property type="match status" value="1"/>
</dbReference>
<organism evidence="4 5">
    <name type="scientific">Schinkia azotoformans MEV2011</name>
    <dbReference type="NCBI Taxonomy" id="1348973"/>
    <lineage>
        <taxon>Bacteria</taxon>
        <taxon>Bacillati</taxon>
        <taxon>Bacillota</taxon>
        <taxon>Bacilli</taxon>
        <taxon>Bacillales</taxon>
        <taxon>Bacillaceae</taxon>
        <taxon>Calidifontibacillus/Schinkia group</taxon>
        <taxon>Schinkia</taxon>
    </lineage>
</organism>
<sequence length="270" mass="29518">MKKMMRLLGIMIIIMAFLVGCGANNASQSNSNSENTEQEISKEELPQVEDKTDNSQNSTTEKAASPTDEVAGKEEPQKPTDTKEAVVTKQQSESQVKKQQKAVTNPKNDTPKQANETADKPQEKEQTKQVATNNPSNVPTTSQKVEQESKPNTPITEATIAIRADAETGVILKATKVSINEGDTVLDVLKKVTKQNRIQMEYRGTSATAYIEGIQNLYEFDKGPKSGWMYSVNGAFMKKGAGTTEVKPGDKIEWAYTLDLGKDLGATVNE</sequence>
<dbReference type="EMBL" id="JJRY01000023">
    <property type="protein sequence ID" value="KEF36660.1"/>
    <property type="molecule type" value="Genomic_DNA"/>
</dbReference>
<feature type="compositionally biased region" description="Basic and acidic residues" evidence="1">
    <location>
        <begin position="70"/>
        <end position="86"/>
    </location>
</feature>
<proteinExistence type="predicted"/>
<feature type="compositionally biased region" description="Basic and acidic residues" evidence="1">
    <location>
        <begin position="39"/>
        <end position="53"/>
    </location>
</feature>
<accession>A0A072NTW3</accession>
<dbReference type="RefSeq" id="WP_051678322.1">
    <property type="nucleotide sequence ID" value="NZ_JJRY01000023.1"/>
</dbReference>
<feature type="region of interest" description="Disordered" evidence="1">
    <location>
        <begin position="26"/>
        <end position="158"/>
    </location>
</feature>
<evidence type="ECO:0000256" key="2">
    <source>
        <dbReference type="SAM" id="SignalP"/>
    </source>
</evidence>
<feature type="compositionally biased region" description="Polar residues" evidence="1">
    <location>
        <begin position="105"/>
        <end position="116"/>
    </location>
</feature>
<dbReference type="OrthoDB" id="2356646at2"/>
<dbReference type="InterPro" id="IPR027954">
    <property type="entry name" value="Transcobalamin-like_C"/>
</dbReference>
<dbReference type="Proteomes" id="UP000027936">
    <property type="component" value="Unassembled WGS sequence"/>
</dbReference>
<reference evidence="4 5" key="1">
    <citation type="submission" date="2014-04" db="EMBL/GenBank/DDBJ databases">
        <title>Draft genome sequence of Bacillus azotoformans MEV2011, a (co-) denitrifying strain unable to grow in the presence of oxygen.</title>
        <authorList>
            <person name="Nielsen M."/>
            <person name="Schreiber L."/>
            <person name="Finster K."/>
            <person name="Schramm A."/>
        </authorList>
    </citation>
    <scope>NUCLEOTIDE SEQUENCE [LARGE SCALE GENOMIC DNA]</scope>
    <source>
        <strain evidence="4 5">MEV2011</strain>
    </source>
</reference>
<feature type="domain" description="Transcobalamin-like C-terminal" evidence="3">
    <location>
        <begin position="182"/>
        <end position="257"/>
    </location>
</feature>